<dbReference type="AlphaFoldDB" id="K0STI1"/>
<dbReference type="Gene3D" id="3.10.330.10">
    <property type="match status" value="1"/>
</dbReference>
<proteinExistence type="predicted"/>
<dbReference type="EMBL" id="AGNL01017389">
    <property type="protein sequence ID" value="EJK64321.1"/>
    <property type="molecule type" value="Genomic_DNA"/>
</dbReference>
<dbReference type="PANTHER" id="PTHR12555">
    <property type="entry name" value="UBIQUITIN FUSION DEGRADATON PROTEIN 1"/>
    <property type="match status" value="1"/>
</dbReference>
<dbReference type="GO" id="GO:0036503">
    <property type="term" value="P:ERAD pathway"/>
    <property type="evidence" value="ECO:0007669"/>
    <property type="project" value="TreeGrafter"/>
</dbReference>
<evidence type="ECO:0000256" key="2">
    <source>
        <dbReference type="SAM" id="SignalP"/>
    </source>
</evidence>
<keyword evidence="2" id="KW-0732">Signal</keyword>
<evidence type="ECO:0000313" key="5">
    <source>
        <dbReference type="Proteomes" id="UP000266841"/>
    </source>
</evidence>
<dbReference type="InterPro" id="IPR004854">
    <property type="entry name" value="Ufd1-like"/>
</dbReference>
<feature type="compositionally biased region" description="Basic residues" evidence="1">
    <location>
        <begin position="158"/>
        <end position="172"/>
    </location>
</feature>
<dbReference type="InterPro" id="IPR055418">
    <property type="entry name" value="UFD1_N2"/>
</dbReference>
<evidence type="ECO:0000256" key="1">
    <source>
        <dbReference type="SAM" id="MobiDB-lite"/>
    </source>
</evidence>
<name>K0STI1_THAOC</name>
<feature type="compositionally biased region" description="Low complexity" evidence="1">
    <location>
        <begin position="146"/>
        <end position="157"/>
    </location>
</feature>
<dbReference type="GO" id="GO:0034098">
    <property type="term" value="C:VCP-NPL4-UFD1 AAA ATPase complex"/>
    <property type="evidence" value="ECO:0007669"/>
    <property type="project" value="TreeGrafter"/>
</dbReference>
<feature type="region of interest" description="Disordered" evidence="1">
    <location>
        <begin position="49"/>
        <end position="221"/>
    </location>
</feature>
<feature type="compositionally biased region" description="Pro residues" evidence="1">
    <location>
        <begin position="64"/>
        <end position="74"/>
    </location>
</feature>
<dbReference type="Pfam" id="PF24842">
    <property type="entry name" value="UFD1_N2"/>
    <property type="match status" value="1"/>
</dbReference>
<dbReference type="InterPro" id="IPR042299">
    <property type="entry name" value="Ufd1-like_Nn"/>
</dbReference>
<accession>K0STI1</accession>
<dbReference type="PANTHER" id="PTHR12555:SF13">
    <property type="entry name" value="UBIQUITIN RECOGNITION FACTOR IN ER-ASSOCIATED DEGRADATION PROTEIN 1"/>
    <property type="match status" value="1"/>
</dbReference>
<feature type="compositionally biased region" description="Basic and acidic residues" evidence="1">
    <location>
        <begin position="49"/>
        <end position="58"/>
    </location>
</feature>
<evidence type="ECO:0000313" key="4">
    <source>
        <dbReference type="EMBL" id="EJK64321.1"/>
    </source>
</evidence>
<organism evidence="4 5">
    <name type="scientific">Thalassiosira oceanica</name>
    <name type="common">Marine diatom</name>
    <dbReference type="NCBI Taxonomy" id="159749"/>
    <lineage>
        <taxon>Eukaryota</taxon>
        <taxon>Sar</taxon>
        <taxon>Stramenopiles</taxon>
        <taxon>Ochrophyta</taxon>
        <taxon>Bacillariophyta</taxon>
        <taxon>Coscinodiscophyceae</taxon>
        <taxon>Thalassiosirophycidae</taxon>
        <taxon>Thalassiosirales</taxon>
        <taxon>Thalassiosiraceae</taxon>
        <taxon>Thalassiosira</taxon>
    </lineage>
</organism>
<comment type="caution">
    <text evidence="4">The sequence shown here is derived from an EMBL/GenBank/DDBJ whole genome shotgun (WGS) entry which is preliminary data.</text>
</comment>
<feature type="compositionally biased region" description="Basic residues" evidence="1">
    <location>
        <begin position="125"/>
        <end position="143"/>
    </location>
</feature>
<feature type="chain" id="PRO_5003838032" description="Ubiquitin fusion degradation protein UFD1 N-terminal subdomain 2 domain-containing protein" evidence="2">
    <location>
        <begin position="20"/>
        <end position="364"/>
    </location>
</feature>
<dbReference type="eggNOG" id="KOG1816">
    <property type="taxonomic scope" value="Eukaryota"/>
</dbReference>
<dbReference type="GO" id="GO:0006511">
    <property type="term" value="P:ubiquitin-dependent protein catabolic process"/>
    <property type="evidence" value="ECO:0007669"/>
    <property type="project" value="InterPro"/>
</dbReference>
<dbReference type="Gene3D" id="2.40.40.50">
    <property type="entry name" value="Ubiquitin fusion degradation protein UFD1, N-terminal domain"/>
    <property type="match status" value="1"/>
</dbReference>
<feature type="domain" description="Ubiquitin fusion degradation protein UFD1 N-terminal subdomain 2" evidence="3">
    <location>
        <begin position="270"/>
        <end position="348"/>
    </location>
</feature>
<protein>
    <recommendedName>
        <fullName evidence="3">Ubiquitin fusion degradation protein UFD1 N-terminal subdomain 2 domain-containing protein</fullName>
    </recommendedName>
</protein>
<evidence type="ECO:0000259" key="3">
    <source>
        <dbReference type="Pfam" id="PF24842"/>
    </source>
</evidence>
<feature type="signal peptide" evidence="2">
    <location>
        <begin position="1"/>
        <end position="19"/>
    </location>
</feature>
<dbReference type="Proteomes" id="UP000266841">
    <property type="component" value="Unassembled WGS sequence"/>
</dbReference>
<reference evidence="4 5" key="1">
    <citation type="journal article" date="2012" name="Genome Biol.">
        <title>Genome and low-iron response of an oceanic diatom adapted to chronic iron limitation.</title>
        <authorList>
            <person name="Lommer M."/>
            <person name="Specht M."/>
            <person name="Roy A.S."/>
            <person name="Kraemer L."/>
            <person name="Andreson R."/>
            <person name="Gutowska M.A."/>
            <person name="Wolf J."/>
            <person name="Bergner S.V."/>
            <person name="Schilhabel M.B."/>
            <person name="Klostermeier U.C."/>
            <person name="Beiko R.G."/>
            <person name="Rosenstiel P."/>
            <person name="Hippler M."/>
            <person name="Laroche J."/>
        </authorList>
    </citation>
    <scope>NUCLEOTIDE SEQUENCE [LARGE SCALE GENOMIC DNA]</scope>
    <source>
        <strain evidence="4 5">CCMP1005</strain>
    </source>
</reference>
<keyword evidence="5" id="KW-1185">Reference proteome</keyword>
<dbReference type="OrthoDB" id="422728at2759"/>
<gene>
    <name evidence="4" type="ORF">THAOC_14958</name>
</gene>
<sequence>MDCLPSLHLLLFLSSPSLPSLSPSTWHYLNELAAALSEKAEHRPQELCFDNQHDEPPRVRVPAPGGPPPGPAVPRPLLDARVRRSRRPVALHLRPDVPLPPDRHGQSPREPVGGRQGRRPDRAGRRGPQRGVRRAGRERRRGRLLQAVHRAAAGRAVRPARGRVQPRARRHGRQDESAEELLGCHHEEQGRGPVALRGVPRRRRDVPPGRPPPVEGHHASASTLTKAVGGLLDCRSPSNYAFLPRWMFRSLGLRPYDVVDVRLATKTPPGSAVRLRPHTSAFLSINNHQAVLETELKHYSALTLGTTIPFDYRGERYYFDVVDLRAAPRGERVPTAKVTDCDIATEFVRARDQLKPRKKRPRDD</sequence>
<dbReference type="GO" id="GO:0031593">
    <property type="term" value="F:polyubiquitin modification-dependent protein binding"/>
    <property type="evidence" value="ECO:0007669"/>
    <property type="project" value="TreeGrafter"/>
</dbReference>